<evidence type="ECO:0000256" key="3">
    <source>
        <dbReference type="ARBA" id="ARBA00022737"/>
    </source>
</evidence>
<evidence type="ECO:0000256" key="1">
    <source>
        <dbReference type="ARBA" id="ARBA00009592"/>
    </source>
</evidence>
<dbReference type="PANTHER" id="PTHR48062">
    <property type="entry name" value="RECEPTOR-LIKE PROTEIN 14"/>
    <property type="match status" value="1"/>
</dbReference>
<dbReference type="InterPro" id="IPR051502">
    <property type="entry name" value="RLP_Defense_Trigger"/>
</dbReference>
<reference evidence="6" key="1">
    <citation type="submission" date="2019-09" db="EMBL/GenBank/DDBJ databases">
        <title>Draft genome information of white flower Hibiscus syriacus.</title>
        <authorList>
            <person name="Kim Y.-M."/>
        </authorList>
    </citation>
    <scope>NUCLEOTIDE SEQUENCE [LARGE SCALE GENOMIC DNA]</scope>
    <source>
        <strain evidence="6">YM2019G1</strain>
    </source>
</reference>
<protein>
    <submittedName>
        <fullName evidence="6">Uncharacterized protein</fullName>
    </submittedName>
</protein>
<evidence type="ECO:0000256" key="4">
    <source>
        <dbReference type="ARBA" id="ARBA00023170"/>
    </source>
</evidence>
<comment type="caution">
    <text evidence="6">The sequence shown here is derived from an EMBL/GenBank/DDBJ whole genome shotgun (WGS) entry which is preliminary data.</text>
</comment>
<comment type="similarity">
    <text evidence="1">Belongs to the RLP family.</text>
</comment>
<dbReference type="Proteomes" id="UP000436088">
    <property type="component" value="Unassembled WGS sequence"/>
</dbReference>
<name>A0A6A3BE81_HIBSY</name>
<evidence type="ECO:0000313" key="6">
    <source>
        <dbReference type="EMBL" id="KAE8715124.1"/>
    </source>
</evidence>
<dbReference type="InterPro" id="IPR001611">
    <property type="entry name" value="Leu-rich_rpt"/>
</dbReference>
<keyword evidence="4" id="KW-0675">Receptor</keyword>
<keyword evidence="2" id="KW-0433">Leucine-rich repeat</keyword>
<dbReference type="EMBL" id="VEPZ02000866">
    <property type="protein sequence ID" value="KAE8715124.1"/>
    <property type="molecule type" value="Genomic_DNA"/>
</dbReference>
<proteinExistence type="inferred from homology"/>
<dbReference type="PANTHER" id="PTHR48062:SF21">
    <property type="entry name" value="RECEPTOR-LIKE PROTEIN 12"/>
    <property type="match status" value="1"/>
</dbReference>
<organism evidence="6 7">
    <name type="scientific">Hibiscus syriacus</name>
    <name type="common">Rose of Sharon</name>
    <dbReference type="NCBI Taxonomy" id="106335"/>
    <lineage>
        <taxon>Eukaryota</taxon>
        <taxon>Viridiplantae</taxon>
        <taxon>Streptophyta</taxon>
        <taxon>Embryophyta</taxon>
        <taxon>Tracheophyta</taxon>
        <taxon>Spermatophyta</taxon>
        <taxon>Magnoliopsida</taxon>
        <taxon>eudicotyledons</taxon>
        <taxon>Gunneridae</taxon>
        <taxon>Pentapetalae</taxon>
        <taxon>rosids</taxon>
        <taxon>malvids</taxon>
        <taxon>Malvales</taxon>
        <taxon>Malvaceae</taxon>
        <taxon>Malvoideae</taxon>
        <taxon>Hibiscus</taxon>
    </lineage>
</organism>
<dbReference type="AlphaFoldDB" id="A0A6A3BE81"/>
<dbReference type="SUPFAM" id="SSF52058">
    <property type="entry name" value="L domain-like"/>
    <property type="match status" value="1"/>
</dbReference>
<evidence type="ECO:0000256" key="5">
    <source>
        <dbReference type="SAM" id="Phobius"/>
    </source>
</evidence>
<sequence>MITTLNEASQEYVRYIAAIVQASSSFSIDNPIQFTTKNNSYSYKGRVLRYLFDIDFSCNKLTGEIPHQQIESLDLSHNNLSGTIPPQLSYFSVAYNNMSGSTPVMIAQFLAFKESSYVGNPLLCGKPLSKNCSTSEPSLPSLLKGSTEDGLIDLTDFYASFVASYVVVTLSIASVLYINPYWRRAWFHHIGKSSNVATISWKTTFCLRDSSGEINM</sequence>
<dbReference type="InterPro" id="IPR032675">
    <property type="entry name" value="LRR_dom_sf"/>
</dbReference>
<feature type="transmembrane region" description="Helical" evidence="5">
    <location>
        <begin position="157"/>
        <end position="178"/>
    </location>
</feature>
<evidence type="ECO:0000313" key="7">
    <source>
        <dbReference type="Proteomes" id="UP000436088"/>
    </source>
</evidence>
<keyword evidence="5" id="KW-1133">Transmembrane helix</keyword>
<dbReference type="Gene3D" id="3.80.10.10">
    <property type="entry name" value="Ribonuclease Inhibitor"/>
    <property type="match status" value="1"/>
</dbReference>
<gene>
    <name evidence="6" type="ORF">F3Y22_tig00110186pilonHSYRG00020</name>
</gene>
<accession>A0A6A3BE81</accession>
<keyword evidence="5" id="KW-0472">Membrane</keyword>
<dbReference type="Pfam" id="PF00560">
    <property type="entry name" value="LRR_1"/>
    <property type="match status" value="1"/>
</dbReference>
<keyword evidence="7" id="KW-1185">Reference proteome</keyword>
<keyword evidence="5" id="KW-0812">Transmembrane</keyword>
<keyword evidence="3" id="KW-0677">Repeat</keyword>
<evidence type="ECO:0000256" key="2">
    <source>
        <dbReference type="ARBA" id="ARBA00022614"/>
    </source>
</evidence>